<keyword evidence="2 4" id="KW-0413">Isomerase</keyword>
<dbReference type="GO" id="GO:0000455">
    <property type="term" value="P:enzyme-directed rRNA pseudouridine synthesis"/>
    <property type="evidence" value="ECO:0007669"/>
    <property type="project" value="UniProtKB-ARBA"/>
</dbReference>
<dbReference type="Pfam" id="PF00849">
    <property type="entry name" value="PseudoU_synth_2"/>
    <property type="match status" value="1"/>
</dbReference>
<dbReference type="AlphaFoldDB" id="A0A081NYU4"/>
<protein>
    <recommendedName>
        <fullName evidence="4">Pseudouridine synthase</fullName>
        <ecNumber evidence="4">5.4.99.-</ecNumber>
    </recommendedName>
</protein>
<dbReference type="Pfam" id="PF01479">
    <property type="entry name" value="S4"/>
    <property type="match status" value="1"/>
</dbReference>
<evidence type="ECO:0000313" key="6">
    <source>
        <dbReference type="EMBL" id="KEQ23617.1"/>
    </source>
</evidence>
<keyword evidence="7" id="KW-1185">Reference proteome</keyword>
<dbReference type="EC" id="5.4.99.-" evidence="4"/>
<dbReference type="InterPro" id="IPR020103">
    <property type="entry name" value="PsdUridine_synth_cat_dom_sf"/>
</dbReference>
<feature type="domain" description="RNA-binding S4" evidence="5">
    <location>
        <begin position="1"/>
        <end position="58"/>
    </location>
</feature>
<organism evidence="6 7">
    <name type="scientific">Paenibacillus tyrfis</name>
    <dbReference type="NCBI Taxonomy" id="1501230"/>
    <lineage>
        <taxon>Bacteria</taxon>
        <taxon>Bacillati</taxon>
        <taxon>Bacillota</taxon>
        <taxon>Bacilli</taxon>
        <taxon>Bacillales</taxon>
        <taxon>Paenibacillaceae</taxon>
        <taxon>Paenibacillus</taxon>
    </lineage>
</organism>
<sequence>MRINKYISETGICSRREADQLTEGKRVTINGQLAELGSQVSEGDDVRIDGKPISEKKKHVYIALHKPVGITSTTERHVRGNIVDFVGHRERIFPIGRLDKDSEGLILLTNDGDIVNKILRSEHEHDKEYIVTVNKPVTPMFLQGMASGVRILGTVTKPCKVSSIDDRTFRIVLTQGLNRQIRRMSTAFGYEVRRLKRVRIMNIKLAGLPVGQWRDLTPEELDKLMSAIGHQP</sequence>
<dbReference type="GO" id="GO:0120159">
    <property type="term" value="F:rRNA pseudouridine synthase activity"/>
    <property type="evidence" value="ECO:0007669"/>
    <property type="project" value="UniProtKB-ARBA"/>
</dbReference>
<dbReference type="InterPro" id="IPR006145">
    <property type="entry name" value="PsdUridine_synth_RsuA/RluA"/>
</dbReference>
<dbReference type="OrthoDB" id="9807213at2"/>
<dbReference type="Gene3D" id="3.30.70.580">
    <property type="entry name" value="Pseudouridine synthase I, catalytic domain, N-terminal subdomain"/>
    <property type="match status" value="1"/>
</dbReference>
<evidence type="ECO:0000313" key="7">
    <source>
        <dbReference type="Proteomes" id="UP000028123"/>
    </source>
</evidence>
<dbReference type="InterPro" id="IPR036986">
    <property type="entry name" value="S4_RNA-bd_sf"/>
</dbReference>
<dbReference type="FunFam" id="3.10.290.10:FF:000003">
    <property type="entry name" value="Pseudouridine synthase"/>
    <property type="match status" value="1"/>
</dbReference>
<evidence type="ECO:0000256" key="1">
    <source>
        <dbReference type="ARBA" id="ARBA00008348"/>
    </source>
</evidence>
<keyword evidence="3" id="KW-0694">RNA-binding</keyword>
<dbReference type="InterPro" id="IPR000748">
    <property type="entry name" value="PsdUridine_synth_RsuA/RluB/E/F"/>
</dbReference>
<reference evidence="6 7" key="1">
    <citation type="submission" date="2014-06" db="EMBL/GenBank/DDBJ databases">
        <title>Draft genome sequence of Paenibacillus sp. MSt1.</title>
        <authorList>
            <person name="Aw Y.K."/>
            <person name="Ong K.S."/>
            <person name="Gan H.M."/>
            <person name="Lee S.M."/>
        </authorList>
    </citation>
    <scope>NUCLEOTIDE SEQUENCE [LARGE SCALE GENOMIC DNA]</scope>
    <source>
        <strain evidence="6 7">MSt1</strain>
    </source>
</reference>
<dbReference type="FunFam" id="3.30.70.1560:FF:000002">
    <property type="entry name" value="Pseudouridine synthase"/>
    <property type="match status" value="1"/>
</dbReference>
<dbReference type="InterPro" id="IPR050343">
    <property type="entry name" value="RsuA_PseudoU_synthase"/>
</dbReference>
<dbReference type="NCBIfam" id="NF007784">
    <property type="entry name" value="PRK10475.1"/>
    <property type="match status" value="1"/>
</dbReference>
<dbReference type="NCBIfam" id="TIGR00093">
    <property type="entry name" value="pseudouridine synthase"/>
    <property type="match status" value="1"/>
</dbReference>
<evidence type="ECO:0000256" key="4">
    <source>
        <dbReference type="RuleBase" id="RU003887"/>
    </source>
</evidence>
<gene>
    <name evidence="6" type="ORF">ET33_15990</name>
</gene>
<proteinExistence type="inferred from homology"/>
<dbReference type="SUPFAM" id="SSF55174">
    <property type="entry name" value="Alpha-L RNA-binding motif"/>
    <property type="match status" value="1"/>
</dbReference>
<dbReference type="InterPro" id="IPR002942">
    <property type="entry name" value="S4_RNA-bd"/>
</dbReference>
<accession>A0A081NYU4</accession>
<dbReference type="GO" id="GO:0003723">
    <property type="term" value="F:RNA binding"/>
    <property type="evidence" value="ECO:0007669"/>
    <property type="project" value="UniProtKB-KW"/>
</dbReference>
<dbReference type="eggNOG" id="COG1187">
    <property type="taxonomic scope" value="Bacteria"/>
</dbReference>
<dbReference type="Gene3D" id="3.10.290.10">
    <property type="entry name" value="RNA-binding S4 domain"/>
    <property type="match status" value="1"/>
</dbReference>
<dbReference type="InterPro" id="IPR018496">
    <property type="entry name" value="PsdUridine_synth_RsuA/RluB_CS"/>
</dbReference>
<dbReference type="InterPro" id="IPR020094">
    <property type="entry name" value="TruA/RsuA/RluB/E/F_N"/>
</dbReference>
<dbReference type="EMBL" id="JNVM01000021">
    <property type="protein sequence ID" value="KEQ23617.1"/>
    <property type="molecule type" value="Genomic_DNA"/>
</dbReference>
<dbReference type="InterPro" id="IPR042092">
    <property type="entry name" value="PsdUridine_s_RsuA/RluB/E/F_cat"/>
</dbReference>
<dbReference type="PANTHER" id="PTHR47683:SF2">
    <property type="entry name" value="RNA-BINDING S4 DOMAIN-CONTAINING PROTEIN"/>
    <property type="match status" value="1"/>
</dbReference>
<dbReference type="CDD" id="cd02554">
    <property type="entry name" value="PseudoU_synth_RluF"/>
    <property type="match status" value="1"/>
</dbReference>
<dbReference type="PANTHER" id="PTHR47683">
    <property type="entry name" value="PSEUDOURIDINE SYNTHASE FAMILY PROTEIN-RELATED"/>
    <property type="match status" value="1"/>
</dbReference>
<evidence type="ECO:0000256" key="3">
    <source>
        <dbReference type="PROSITE-ProRule" id="PRU00182"/>
    </source>
</evidence>
<dbReference type="PROSITE" id="PS50889">
    <property type="entry name" value="S4"/>
    <property type="match status" value="1"/>
</dbReference>
<dbReference type="Proteomes" id="UP000028123">
    <property type="component" value="Unassembled WGS sequence"/>
</dbReference>
<name>A0A081NYU4_9BACL</name>
<evidence type="ECO:0000256" key="2">
    <source>
        <dbReference type="ARBA" id="ARBA00023235"/>
    </source>
</evidence>
<dbReference type="SUPFAM" id="SSF55120">
    <property type="entry name" value="Pseudouridine synthase"/>
    <property type="match status" value="1"/>
</dbReference>
<dbReference type="Gene3D" id="3.30.70.1560">
    <property type="entry name" value="Alpha-L RNA-binding motif"/>
    <property type="match status" value="1"/>
</dbReference>
<dbReference type="PROSITE" id="PS01149">
    <property type="entry name" value="PSI_RSU"/>
    <property type="match status" value="1"/>
</dbReference>
<dbReference type="CDD" id="cd00165">
    <property type="entry name" value="S4"/>
    <property type="match status" value="1"/>
</dbReference>
<dbReference type="SMART" id="SM00363">
    <property type="entry name" value="S4"/>
    <property type="match status" value="1"/>
</dbReference>
<comment type="caution">
    <text evidence="6">The sequence shown here is derived from an EMBL/GenBank/DDBJ whole genome shotgun (WGS) entry which is preliminary data.</text>
</comment>
<dbReference type="RefSeq" id="WP_036688278.1">
    <property type="nucleotide sequence ID" value="NZ_JNVM01000021.1"/>
</dbReference>
<comment type="similarity">
    <text evidence="1 4">Belongs to the pseudouridine synthase RsuA family.</text>
</comment>
<evidence type="ECO:0000259" key="5">
    <source>
        <dbReference type="SMART" id="SM00363"/>
    </source>
</evidence>